<feature type="binding site" evidence="12">
    <location>
        <position position="14"/>
    </location>
    <ligand>
        <name>GTP</name>
        <dbReference type="ChEBI" id="CHEBI:37565"/>
    </ligand>
</feature>
<evidence type="ECO:0000256" key="11">
    <source>
        <dbReference type="ARBA" id="ARBA00048697"/>
    </source>
</evidence>
<feature type="binding site" evidence="12">
    <location>
        <position position="266"/>
    </location>
    <ligand>
        <name>[4Fe-4S] cluster</name>
        <dbReference type="ChEBI" id="CHEBI:49883"/>
        <label>2</label>
        <note>4Fe-4S-substrate</note>
    </ligand>
</feature>
<dbReference type="GO" id="GO:1904047">
    <property type="term" value="F:S-adenosyl-L-methionine binding"/>
    <property type="evidence" value="ECO:0007669"/>
    <property type="project" value="UniProtKB-UniRule"/>
</dbReference>
<dbReference type="InterPro" id="IPR013483">
    <property type="entry name" value="MoaA"/>
</dbReference>
<feature type="binding site" evidence="12">
    <location>
        <position position="64"/>
    </location>
    <ligand>
        <name>GTP</name>
        <dbReference type="ChEBI" id="CHEBI:37565"/>
    </ligand>
</feature>
<comment type="function">
    <text evidence="12">Catalyzes the cyclization of GTP to (8S)-3',8-cyclo-7,8-dihydroguanosine 5'-triphosphate.</text>
</comment>
<keyword evidence="3 12" id="KW-0949">S-adenosyl-L-methionine</keyword>
<keyword evidence="9 12" id="KW-0501">Molybdenum cofactor biosynthesis</keyword>
<comment type="cofactor">
    <cofactor evidence="12">
        <name>[4Fe-4S] cluster</name>
        <dbReference type="ChEBI" id="CHEBI:49883"/>
    </cofactor>
    <text evidence="12">Binds 2 [4Fe-4S] clusters. Binds 1 [4Fe-4S] cluster coordinated with 3 cysteines and an exchangeable S-adenosyl-L-methionine and 1 [4Fe-4S] cluster coordinated with 3 cysteines and the GTP-derived substrate.</text>
</comment>
<dbReference type="PANTHER" id="PTHR22960">
    <property type="entry name" value="MOLYBDOPTERIN COFACTOR SYNTHESIS PROTEIN A"/>
    <property type="match status" value="1"/>
</dbReference>
<dbReference type="InterPro" id="IPR040064">
    <property type="entry name" value="MoaA-like"/>
</dbReference>
<accession>A0AA90PPI1</accession>
<dbReference type="GO" id="GO:0061799">
    <property type="term" value="F:cyclic pyranopterin monophosphate synthase activity"/>
    <property type="evidence" value="ECO:0007669"/>
    <property type="project" value="TreeGrafter"/>
</dbReference>
<dbReference type="EC" id="4.1.99.22" evidence="1 12"/>
<evidence type="ECO:0000256" key="1">
    <source>
        <dbReference type="ARBA" id="ARBA00012167"/>
    </source>
</evidence>
<feature type="binding site" evidence="12">
    <location>
        <position position="95"/>
    </location>
    <ligand>
        <name>GTP</name>
        <dbReference type="ChEBI" id="CHEBI:37565"/>
    </ligand>
</feature>
<dbReference type="InterPro" id="IPR000385">
    <property type="entry name" value="MoaA_NifB_PqqE_Fe-S-bd_CS"/>
</dbReference>
<feature type="binding site" evidence="12">
    <location>
        <position position="21"/>
    </location>
    <ligand>
        <name>[4Fe-4S] cluster</name>
        <dbReference type="ChEBI" id="CHEBI:49883"/>
        <label>1</label>
        <note>4Fe-4S-S-AdoMet</note>
    </ligand>
</feature>
<dbReference type="SFLD" id="SFLDG01386">
    <property type="entry name" value="main_SPASM_domain-containing"/>
    <property type="match status" value="1"/>
</dbReference>
<feature type="binding site" evidence="12">
    <location>
        <position position="27"/>
    </location>
    <ligand>
        <name>S-adenosyl-L-methionine</name>
        <dbReference type="ChEBI" id="CHEBI:59789"/>
    </ligand>
</feature>
<comment type="similarity">
    <text evidence="12">Belongs to the radical SAM superfamily. MoaA family.</text>
</comment>
<keyword evidence="17" id="KW-1185">Reference proteome</keyword>
<organism evidence="15 16">
    <name type="scientific">Helicobacter cappadocius</name>
    <dbReference type="NCBI Taxonomy" id="3063998"/>
    <lineage>
        <taxon>Bacteria</taxon>
        <taxon>Pseudomonadati</taxon>
        <taxon>Campylobacterota</taxon>
        <taxon>Epsilonproteobacteria</taxon>
        <taxon>Campylobacterales</taxon>
        <taxon>Helicobacteraceae</taxon>
        <taxon>Helicobacter</taxon>
    </lineage>
</organism>
<dbReference type="InterPro" id="IPR058240">
    <property type="entry name" value="rSAM_sf"/>
</dbReference>
<evidence type="ECO:0000256" key="12">
    <source>
        <dbReference type="HAMAP-Rule" id="MF_01225"/>
    </source>
</evidence>
<reference evidence="15 17" key="1">
    <citation type="submission" date="2023-07" db="EMBL/GenBank/DDBJ databases">
        <title>Unpublished Manusciprt.</title>
        <authorList>
            <person name="Aydin F."/>
            <person name="Tarhane S."/>
            <person name="Saticioglu I.B."/>
            <person name="Karakaya E."/>
            <person name="Abay S."/>
            <person name="Guran O."/>
            <person name="Bozkurt E."/>
            <person name="Uzum N."/>
            <person name="Olgun K."/>
            <person name="Jablonski D."/>
        </authorList>
    </citation>
    <scope>NUCLEOTIDE SEQUENCE</scope>
    <source>
        <strain evidence="17">faydin-H75</strain>
        <strain evidence="15">Faydin-H76</strain>
    </source>
</reference>
<dbReference type="CDD" id="cd21117">
    <property type="entry name" value="Twitch_MoaA"/>
    <property type="match status" value="1"/>
</dbReference>
<dbReference type="Pfam" id="PF06463">
    <property type="entry name" value="Mob_synth_C"/>
    <property type="match status" value="1"/>
</dbReference>
<evidence type="ECO:0000256" key="5">
    <source>
        <dbReference type="ARBA" id="ARBA00022741"/>
    </source>
</evidence>
<dbReference type="PROSITE" id="PS51918">
    <property type="entry name" value="RADICAL_SAM"/>
    <property type="match status" value="1"/>
</dbReference>
<feature type="domain" description="Radical SAM core" evidence="13">
    <location>
        <begin position="5"/>
        <end position="227"/>
    </location>
</feature>
<keyword evidence="4 12" id="KW-0479">Metal-binding</keyword>
<comment type="subunit">
    <text evidence="12">Monomer and homodimer.</text>
</comment>
<dbReference type="Gene3D" id="3.20.20.70">
    <property type="entry name" value="Aldolase class I"/>
    <property type="match status" value="1"/>
</dbReference>
<feature type="binding site" evidence="12">
    <location>
        <begin position="254"/>
        <end position="256"/>
    </location>
    <ligand>
        <name>GTP</name>
        <dbReference type="ChEBI" id="CHEBI:37565"/>
    </ligand>
</feature>
<dbReference type="GO" id="GO:0046872">
    <property type="term" value="F:metal ion binding"/>
    <property type="evidence" value="ECO:0007669"/>
    <property type="project" value="UniProtKB-KW"/>
</dbReference>
<dbReference type="SUPFAM" id="SSF102114">
    <property type="entry name" value="Radical SAM enzymes"/>
    <property type="match status" value="1"/>
</dbReference>
<sequence>MLIDTFGRTIDYIRVSVTKQCNFRCQYCMPDTPMDFYEDENHIPLEAMATFLKIAIDEGIKKIRITGGEPLLRKDLSTLISSIHKYAPEVEIALTSNAFLLKKYALSLKQAGLERINISLDSLKPDRIIKISKKDALKSILEGIDEAQKVGLKIKLNMVPIKGINDDEIIEILEFARSKNITLRYIEYMENTHAKNGLKGLKEVEILDIVKRKYPLKLIEKENFGPAKIYVLQDNYVFGIIAPHNDDFCKTCNRIRITSEGTICPCLYYQESVDAKPAILSRSTKQMKDALLESVQNKPEKNLWNEEMKTDEISARAFYYTGG</sequence>
<dbReference type="GO" id="GO:0051539">
    <property type="term" value="F:4 iron, 4 sulfur cluster binding"/>
    <property type="evidence" value="ECO:0007669"/>
    <property type="project" value="UniProtKB-UniRule"/>
</dbReference>
<keyword evidence="7 12" id="KW-0411">Iron-sulfur</keyword>
<dbReference type="InterPro" id="IPR050105">
    <property type="entry name" value="MoCo_biosynth_MoaA/MoaC"/>
</dbReference>
<dbReference type="PANTHER" id="PTHR22960:SF0">
    <property type="entry name" value="MOLYBDENUM COFACTOR BIOSYNTHESIS PROTEIN 1"/>
    <property type="match status" value="1"/>
</dbReference>
<keyword evidence="5 12" id="KW-0547">Nucleotide-binding</keyword>
<evidence type="ECO:0000256" key="10">
    <source>
        <dbReference type="ARBA" id="ARBA00023239"/>
    </source>
</evidence>
<comment type="pathway">
    <text evidence="12">Cofactor biosynthesis; molybdopterin biosynthesis.</text>
</comment>
<evidence type="ECO:0000256" key="2">
    <source>
        <dbReference type="ARBA" id="ARBA00022485"/>
    </source>
</evidence>
<evidence type="ECO:0000256" key="9">
    <source>
        <dbReference type="ARBA" id="ARBA00023150"/>
    </source>
</evidence>
<keyword evidence="6 12" id="KW-0408">Iron</keyword>
<feature type="binding site" evidence="12">
    <location>
        <position position="119"/>
    </location>
    <ligand>
        <name>S-adenosyl-L-methionine</name>
        <dbReference type="ChEBI" id="CHEBI:59789"/>
    </ligand>
</feature>
<evidence type="ECO:0000256" key="4">
    <source>
        <dbReference type="ARBA" id="ARBA00022723"/>
    </source>
</evidence>
<reference evidence="14" key="2">
    <citation type="submission" date="2023-07" db="EMBL/GenBank/DDBJ databases">
        <authorList>
            <person name="Aydin F."/>
            <person name="Tarhane S."/>
            <person name="Saticioglu I.B."/>
            <person name="Karakaya E."/>
            <person name="Abay S."/>
            <person name="Guran O."/>
            <person name="Bozkurt E."/>
            <person name="Uzum N."/>
            <person name="Olgun K."/>
            <person name="Jablonski D."/>
        </authorList>
    </citation>
    <scope>NUCLEOTIDE SEQUENCE</scope>
    <source>
        <strain evidence="14">Faydin-H75</strain>
    </source>
</reference>
<feature type="binding site" evidence="12">
    <location>
        <position position="249"/>
    </location>
    <ligand>
        <name>[4Fe-4S] cluster</name>
        <dbReference type="ChEBI" id="CHEBI:49883"/>
        <label>2</label>
        <note>4Fe-4S-substrate</note>
    </ligand>
</feature>
<reference evidence="14 16" key="3">
    <citation type="journal article" date="2024" name="Syst. Appl. Microbiol.">
        <title>Helicobacter cappadocius sp. nov., from lizards: The first psychrotrophic Helicobacter species.</title>
        <authorList>
            <person name="Aydin F."/>
            <person name="Tarhane S."/>
            <person name="Karakaya E."/>
            <person name="Abay S."/>
            <person name="Kayman T."/>
            <person name="Guran O."/>
            <person name="Bozkurt E."/>
            <person name="Uzum N."/>
            <person name="Avci A."/>
            <person name="Olgun K."/>
            <person name="Jablonski D."/>
            <person name="Guran C."/>
            <person name="Burcin Saticioglu I."/>
        </authorList>
    </citation>
    <scope>NUCLEOTIDE SEQUENCE [LARGE SCALE GENOMIC DNA]</scope>
    <source>
        <strain evidence="14">Faydin-H75</strain>
        <strain evidence="16">faydin-H76</strain>
    </source>
</reference>
<feature type="binding site" evidence="12">
    <location>
        <position position="252"/>
    </location>
    <ligand>
        <name>[4Fe-4S] cluster</name>
        <dbReference type="ChEBI" id="CHEBI:49883"/>
        <label>2</label>
        <note>4Fe-4S-substrate</note>
    </ligand>
</feature>
<dbReference type="SFLD" id="SFLDG01383">
    <property type="entry name" value="cyclic_pyranopterin_phosphate"/>
    <property type="match status" value="1"/>
</dbReference>
<feature type="binding site" evidence="12">
    <location>
        <position position="28"/>
    </location>
    <ligand>
        <name>[4Fe-4S] cluster</name>
        <dbReference type="ChEBI" id="CHEBI:49883"/>
        <label>1</label>
        <note>4Fe-4S-S-AdoMet</note>
    </ligand>
</feature>
<feature type="binding site" evidence="12">
    <location>
        <position position="155"/>
    </location>
    <ligand>
        <name>GTP</name>
        <dbReference type="ChEBI" id="CHEBI:37565"/>
    </ligand>
</feature>
<feature type="binding site" evidence="12">
    <location>
        <position position="25"/>
    </location>
    <ligand>
        <name>[4Fe-4S] cluster</name>
        <dbReference type="ChEBI" id="CHEBI:49883"/>
        <label>1</label>
        <note>4Fe-4S-S-AdoMet</note>
    </ligand>
</feature>
<proteinExistence type="inferred from homology"/>
<dbReference type="Proteomes" id="UP001177258">
    <property type="component" value="Unassembled WGS sequence"/>
</dbReference>
<dbReference type="SMART" id="SM00729">
    <property type="entry name" value="Elp3"/>
    <property type="match status" value="1"/>
</dbReference>
<evidence type="ECO:0000313" key="15">
    <source>
        <dbReference type="EMBL" id="MDP2538271.1"/>
    </source>
</evidence>
<gene>
    <name evidence="12 15" type="primary">moaA</name>
    <name evidence="14" type="ORF">Q5I04_00525</name>
    <name evidence="15" type="ORF">Q5I06_00525</name>
</gene>
<dbReference type="Proteomes" id="UP001240777">
    <property type="component" value="Unassembled WGS sequence"/>
</dbReference>
<evidence type="ECO:0000259" key="13">
    <source>
        <dbReference type="PROSITE" id="PS51918"/>
    </source>
</evidence>
<evidence type="ECO:0000256" key="7">
    <source>
        <dbReference type="ARBA" id="ARBA00023014"/>
    </source>
</evidence>
<keyword evidence="2 12" id="KW-0004">4Fe-4S</keyword>
<keyword evidence="8 12" id="KW-0342">GTP-binding</keyword>
<feature type="binding site" evidence="12">
    <location>
        <position position="189"/>
    </location>
    <ligand>
        <name>S-adenosyl-L-methionine</name>
        <dbReference type="ChEBI" id="CHEBI:59789"/>
    </ligand>
</feature>
<comment type="catalytic activity">
    <reaction evidence="11 12">
        <text>GTP + AH2 + S-adenosyl-L-methionine = (8S)-3',8-cyclo-7,8-dihydroguanosine 5'-triphosphate + 5'-deoxyadenosine + L-methionine + A + H(+)</text>
        <dbReference type="Rhea" id="RHEA:49576"/>
        <dbReference type="ChEBI" id="CHEBI:13193"/>
        <dbReference type="ChEBI" id="CHEBI:15378"/>
        <dbReference type="ChEBI" id="CHEBI:17319"/>
        <dbReference type="ChEBI" id="CHEBI:17499"/>
        <dbReference type="ChEBI" id="CHEBI:37565"/>
        <dbReference type="ChEBI" id="CHEBI:57844"/>
        <dbReference type="ChEBI" id="CHEBI:59789"/>
        <dbReference type="ChEBI" id="CHEBI:131766"/>
        <dbReference type="EC" id="4.1.99.22"/>
    </reaction>
</comment>
<evidence type="ECO:0000256" key="3">
    <source>
        <dbReference type="ARBA" id="ARBA00022691"/>
    </source>
</evidence>
<evidence type="ECO:0000313" key="16">
    <source>
        <dbReference type="Proteomes" id="UP001177258"/>
    </source>
</evidence>
<dbReference type="PROSITE" id="PS01305">
    <property type="entry name" value="MOAA_NIFB_PQQE"/>
    <property type="match status" value="1"/>
</dbReference>
<dbReference type="CDD" id="cd01335">
    <property type="entry name" value="Radical_SAM"/>
    <property type="match status" value="1"/>
</dbReference>
<feature type="binding site" evidence="12">
    <location>
        <position position="68"/>
    </location>
    <ligand>
        <name>S-adenosyl-L-methionine</name>
        <dbReference type="ChEBI" id="CHEBI:59789"/>
    </ligand>
</feature>
<dbReference type="InterPro" id="IPR010505">
    <property type="entry name" value="MoaA_twitch"/>
</dbReference>
<keyword evidence="10 12" id="KW-0456">Lyase</keyword>
<dbReference type="EMBL" id="JAUYZK010000001">
    <property type="protein sequence ID" value="MDP2538271.1"/>
    <property type="molecule type" value="Genomic_DNA"/>
</dbReference>
<dbReference type="AlphaFoldDB" id="A0AA90PPI1"/>
<dbReference type="SFLD" id="SFLDG01067">
    <property type="entry name" value="SPASM/twitch_domain_containing"/>
    <property type="match status" value="1"/>
</dbReference>
<dbReference type="GO" id="GO:0006777">
    <property type="term" value="P:Mo-molybdopterin cofactor biosynthetic process"/>
    <property type="evidence" value="ECO:0007669"/>
    <property type="project" value="UniProtKB-UniRule"/>
</dbReference>
<dbReference type="GO" id="GO:0061798">
    <property type="term" value="F:GTP 3',8'-cyclase activity"/>
    <property type="evidence" value="ECO:0007669"/>
    <property type="project" value="UniProtKB-UniRule"/>
</dbReference>
<dbReference type="EMBL" id="JAUPEV010000001">
    <property type="protein sequence ID" value="MDO7252404.1"/>
    <property type="molecule type" value="Genomic_DNA"/>
</dbReference>
<dbReference type="GO" id="GO:0005525">
    <property type="term" value="F:GTP binding"/>
    <property type="evidence" value="ECO:0007669"/>
    <property type="project" value="UniProtKB-UniRule"/>
</dbReference>
<dbReference type="InterPro" id="IPR013785">
    <property type="entry name" value="Aldolase_TIM"/>
</dbReference>
<dbReference type="InterPro" id="IPR006638">
    <property type="entry name" value="Elp3/MiaA/NifB-like_rSAM"/>
</dbReference>
<dbReference type="NCBIfam" id="TIGR02666">
    <property type="entry name" value="moaA"/>
    <property type="match status" value="1"/>
</dbReference>
<evidence type="ECO:0000256" key="6">
    <source>
        <dbReference type="ARBA" id="ARBA00023004"/>
    </source>
</evidence>
<evidence type="ECO:0000313" key="14">
    <source>
        <dbReference type="EMBL" id="MDO7252404.1"/>
    </source>
</evidence>
<name>A0AA90PPI1_9HELI</name>
<dbReference type="Pfam" id="PF04055">
    <property type="entry name" value="Radical_SAM"/>
    <property type="match status" value="1"/>
</dbReference>
<dbReference type="RefSeq" id="WP_305516246.1">
    <property type="nucleotide sequence ID" value="NZ_JAUPEV010000001.1"/>
</dbReference>
<dbReference type="InterPro" id="IPR007197">
    <property type="entry name" value="rSAM"/>
</dbReference>
<dbReference type="HAMAP" id="MF_01225_B">
    <property type="entry name" value="MoaA_B"/>
    <property type="match status" value="1"/>
</dbReference>
<dbReference type="SFLD" id="SFLDS00029">
    <property type="entry name" value="Radical_SAM"/>
    <property type="match status" value="1"/>
</dbReference>
<dbReference type="NCBIfam" id="NF001199">
    <property type="entry name" value="PRK00164.2-1"/>
    <property type="match status" value="1"/>
</dbReference>
<protein>
    <recommendedName>
        <fullName evidence="1 12">GTP 3',8-cyclase</fullName>
        <ecNumber evidence="1 12">4.1.99.22</ecNumber>
    </recommendedName>
    <alternativeName>
        <fullName evidence="12">Molybdenum cofactor biosynthesis protein A</fullName>
    </alternativeName>
</protein>
<evidence type="ECO:0000313" key="17">
    <source>
        <dbReference type="Proteomes" id="UP001240777"/>
    </source>
</evidence>
<evidence type="ECO:0000256" key="8">
    <source>
        <dbReference type="ARBA" id="ARBA00023134"/>
    </source>
</evidence>
<comment type="caution">
    <text evidence="15">The sequence shown here is derived from an EMBL/GenBank/DDBJ whole genome shotgun (WGS) entry which is preliminary data.</text>
</comment>